<evidence type="ECO:0000313" key="2">
    <source>
        <dbReference type="EMBL" id="GFR07645.1"/>
    </source>
</evidence>
<sequence>MRARCLKCGQQHRTKDCSITEKLDSPTYINCKEVGHMASSYNCPKYLQIKKKTAGPIQNRNENRNVIQGNKVATKDMSYVDALKGTNSITKSNTSKPDAQITTPTQSQDTPLPTANENSNEKPIGVMDGVFEIRKLFADYPFLLELGKQLRATKGKDRIGVFYQHVIENYE</sequence>
<proteinExistence type="predicted"/>
<name>A0A8X6LF89_TRICU</name>
<dbReference type="Proteomes" id="UP000887116">
    <property type="component" value="Unassembled WGS sequence"/>
</dbReference>
<feature type="region of interest" description="Disordered" evidence="1">
    <location>
        <begin position="87"/>
        <end position="123"/>
    </location>
</feature>
<organism evidence="2 3">
    <name type="scientific">Trichonephila clavata</name>
    <name type="common">Joro spider</name>
    <name type="synonym">Nephila clavata</name>
    <dbReference type="NCBI Taxonomy" id="2740835"/>
    <lineage>
        <taxon>Eukaryota</taxon>
        <taxon>Metazoa</taxon>
        <taxon>Ecdysozoa</taxon>
        <taxon>Arthropoda</taxon>
        <taxon>Chelicerata</taxon>
        <taxon>Arachnida</taxon>
        <taxon>Araneae</taxon>
        <taxon>Araneomorphae</taxon>
        <taxon>Entelegynae</taxon>
        <taxon>Araneoidea</taxon>
        <taxon>Nephilidae</taxon>
        <taxon>Trichonephila</taxon>
    </lineage>
</organism>
<evidence type="ECO:0000313" key="3">
    <source>
        <dbReference type="Proteomes" id="UP000887116"/>
    </source>
</evidence>
<keyword evidence="3" id="KW-1185">Reference proteome</keyword>
<gene>
    <name evidence="2" type="ORF">TNCT_77051</name>
</gene>
<comment type="caution">
    <text evidence="2">The sequence shown here is derived from an EMBL/GenBank/DDBJ whole genome shotgun (WGS) entry which is preliminary data.</text>
</comment>
<evidence type="ECO:0000256" key="1">
    <source>
        <dbReference type="SAM" id="MobiDB-lite"/>
    </source>
</evidence>
<dbReference type="Gene3D" id="4.10.60.10">
    <property type="entry name" value="Zinc finger, CCHC-type"/>
    <property type="match status" value="1"/>
</dbReference>
<dbReference type="OrthoDB" id="10035396at2759"/>
<dbReference type="EMBL" id="BMAO01026189">
    <property type="protein sequence ID" value="GFR07645.1"/>
    <property type="molecule type" value="Genomic_DNA"/>
</dbReference>
<feature type="compositionally biased region" description="Polar residues" evidence="1">
    <location>
        <begin position="87"/>
        <end position="118"/>
    </location>
</feature>
<dbReference type="AlphaFoldDB" id="A0A8X6LF89"/>
<protein>
    <submittedName>
        <fullName evidence="2">Uncharacterized protein</fullName>
    </submittedName>
</protein>
<reference evidence="2" key="1">
    <citation type="submission" date="2020-07" db="EMBL/GenBank/DDBJ databases">
        <title>Multicomponent nature underlies the extraordinary mechanical properties of spider dragline silk.</title>
        <authorList>
            <person name="Kono N."/>
            <person name="Nakamura H."/>
            <person name="Mori M."/>
            <person name="Yoshida Y."/>
            <person name="Ohtoshi R."/>
            <person name="Malay A.D."/>
            <person name="Moran D.A.P."/>
            <person name="Tomita M."/>
            <person name="Numata K."/>
            <person name="Arakawa K."/>
        </authorList>
    </citation>
    <scope>NUCLEOTIDE SEQUENCE</scope>
</reference>
<accession>A0A8X6LF89</accession>